<dbReference type="EMBL" id="UYWY01022231">
    <property type="protein sequence ID" value="VDM45715.1"/>
    <property type="molecule type" value="Genomic_DNA"/>
</dbReference>
<dbReference type="Pfam" id="PF00337">
    <property type="entry name" value="Gal-bind_lectin"/>
    <property type="match status" value="1"/>
</dbReference>
<feature type="domain" description="Galectin" evidence="3">
    <location>
        <begin position="1"/>
        <end position="104"/>
    </location>
</feature>
<dbReference type="InterPro" id="IPR001079">
    <property type="entry name" value="Galectin_CRD"/>
</dbReference>
<organism evidence="5 6">
    <name type="scientific">Toxocara canis</name>
    <name type="common">Canine roundworm</name>
    <dbReference type="NCBI Taxonomy" id="6265"/>
    <lineage>
        <taxon>Eukaryota</taxon>
        <taxon>Metazoa</taxon>
        <taxon>Ecdysozoa</taxon>
        <taxon>Nematoda</taxon>
        <taxon>Chromadorea</taxon>
        <taxon>Rhabditida</taxon>
        <taxon>Spirurina</taxon>
        <taxon>Ascaridomorpha</taxon>
        <taxon>Ascaridoidea</taxon>
        <taxon>Toxocaridae</taxon>
        <taxon>Toxocara</taxon>
    </lineage>
</organism>
<evidence type="ECO:0000259" key="3">
    <source>
        <dbReference type="PROSITE" id="PS51304"/>
    </source>
</evidence>
<dbReference type="Gene3D" id="2.60.120.200">
    <property type="match status" value="1"/>
</dbReference>
<dbReference type="InterPro" id="IPR013320">
    <property type="entry name" value="ConA-like_dom_sf"/>
</dbReference>
<sequence length="105" mass="11562">MHGLQDGQRVRIVGLPNADASHFTQGCVVMNNREYGEWQAEEYINSVPFTPGKLFTLDLVCCCGSIEIHVDGHAVGKFAIRGDLNNVDGVEVEGDVHVHSLHYNI</sequence>
<reference evidence="6" key="1">
    <citation type="submission" date="2016-06" db="UniProtKB">
        <authorList>
            <consortium name="WormBaseParasite"/>
        </authorList>
    </citation>
    <scope>IDENTIFICATION</scope>
</reference>
<dbReference type="Proteomes" id="UP000050794">
    <property type="component" value="Unassembled WGS sequence"/>
</dbReference>
<dbReference type="PANTHER" id="PTHR11346">
    <property type="entry name" value="GALECTIN"/>
    <property type="match status" value="1"/>
</dbReference>
<protein>
    <recommendedName>
        <fullName evidence="2">Galectin</fullName>
    </recommendedName>
</protein>
<dbReference type="SUPFAM" id="SSF49899">
    <property type="entry name" value="Concanavalin A-like lectins/glucanases"/>
    <property type="match status" value="1"/>
</dbReference>
<accession>A0A183V0X4</accession>
<dbReference type="InterPro" id="IPR044156">
    <property type="entry name" value="Galectin-like"/>
</dbReference>
<evidence type="ECO:0000256" key="1">
    <source>
        <dbReference type="ARBA" id="ARBA00022734"/>
    </source>
</evidence>
<evidence type="ECO:0000313" key="5">
    <source>
        <dbReference type="Proteomes" id="UP000050794"/>
    </source>
</evidence>
<dbReference type="PROSITE" id="PS51304">
    <property type="entry name" value="GALECTIN"/>
    <property type="match status" value="1"/>
</dbReference>
<dbReference type="CDD" id="cd00070">
    <property type="entry name" value="GLECT"/>
    <property type="match status" value="1"/>
</dbReference>
<dbReference type="AlphaFoldDB" id="A0A183V0X4"/>
<dbReference type="PANTHER" id="PTHR11346:SF147">
    <property type="entry name" value="GALECTIN"/>
    <property type="match status" value="1"/>
</dbReference>
<proteinExistence type="predicted"/>
<dbReference type="SMART" id="SM00908">
    <property type="entry name" value="Gal-bind_lectin"/>
    <property type="match status" value="1"/>
</dbReference>
<evidence type="ECO:0000256" key="2">
    <source>
        <dbReference type="RuleBase" id="RU102079"/>
    </source>
</evidence>
<keyword evidence="1 2" id="KW-0430">Lectin</keyword>
<dbReference type="WBParaSite" id="TCNE_0001439401-mRNA-1">
    <property type="protein sequence ID" value="TCNE_0001439401-mRNA-1"/>
    <property type="gene ID" value="TCNE_0001439401"/>
</dbReference>
<evidence type="ECO:0000313" key="6">
    <source>
        <dbReference type="WBParaSite" id="TCNE_0001439401-mRNA-1"/>
    </source>
</evidence>
<evidence type="ECO:0000313" key="4">
    <source>
        <dbReference type="EMBL" id="VDM45715.1"/>
    </source>
</evidence>
<reference evidence="4 5" key="2">
    <citation type="submission" date="2018-11" db="EMBL/GenBank/DDBJ databases">
        <authorList>
            <consortium name="Pathogen Informatics"/>
        </authorList>
    </citation>
    <scope>NUCLEOTIDE SEQUENCE [LARGE SCALE GENOMIC DNA]</scope>
</reference>
<gene>
    <name evidence="4" type="ORF">TCNE_LOCUS14394</name>
</gene>
<dbReference type="GO" id="GO:0030246">
    <property type="term" value="F:carbohydrate binding"/>
    <property type="evidence" value="ECO:0007669"/>
    <property type="project" value="UniProtKB-UniRule"/>
</dbReference>
<keyword evidence="5" id="KW-1185">Reference proteome</keyword>
<name>A0A183V0X4_TOXCA</name>
<dbReference type="SMART" id="SM00276">
    <property type="entry name" value="GLECT"/>
    <property type="match status" value="1"/>
</dbReference>